<gene>
    <name evidence="1" type="ORF">DHETER_LOCUS284</name>
</gene>
<organism evidence="1 2">
    <name type="scientific">Dentiscutata heterogama</name>
    <dbReference type="NCBI Taxonomy" id="1316150"/>
    <lineage>
        <taxon>Eukaryota</taxon>
        <taxon>Fungi</taxon>
        <taxon>Fungi incertae sedis</taxon>
        <taxon>Mucoromycota</taxon>
        <taxon>Glomeromycotina</taxon>
        <taxon>Glomeromycetes</taxon>
        <taxon>Diversisporales</taxon>
        <taxon>Gigasporaceae</taxon>
        <taxon>Dentiscutata</taxon>
    </lineage>
</organism>
<feature type="non-terminal residue" evidence="1">
    <location>
        <position position="1"/>
    </location>
</feature>
<proteinExistence type="predicted"/>
<dbReference type="EMBL" id="CAJVPU010000125">
    <property type="protein sequence ID" value="CAG8441399.1"/>
    <property type="molecule type" value="Genomic_DNA"/>
</dbReference>
<comment type="caution">
    <text evidence="1">The sequence shown here is derived from an EMBL/GenBank/DDBJ whole genome shotgun (WGS) entry which is preliminary data.</text>
</comment>
<evidence type="ECO:0000313" key="2">
    <source>
        <dbReference type="Proteomes" id="UP000789702"/>
    </source>
</evidence>
<sequence length="118" mass="12849">INSTAPTTNSTIPRINSTVPTTNSTMPRINSTTPTTNSTTPRINSTAPTTQVRLASQILSIATYIKIPISISLTLLKRISQDTQIAVVNKKPQIVIEDVLFNIGSIRCIAKKMRIENS</sequence>
<protein>
    <submittedName>
        <fullName evidence="1">16061_t:CDS:1</fullName>
    </submittedName>
</protein>
<keyword evidence="2" id="KW-1185">Reference proteome</keyword>
<name>A0ACA9JXQ1_9GLOM</name>
<reference evidence="1" key="1">
    <citation type="submission" date="2021-06" db="EMBL/GenBank/DDBJ databases">
        <authorList>
            <person name="Kallberg Y."/>
            <person name="Tangrot J."/>
            <person name="Rosling A."/>
        </authorList>
    </citation>
    <scope>NUCLEOTIDE SEQUENCE</scope>
    <source>
        <strain evidence="1">IL203A</strain>
    </source>
</reference>
<evidence type="ECO:0000313" key="1">
    <source>
        <dbReference type="EMBL" id="CAG8441399.1"/>
    </source>
</evidence>
<dbReference type="Proteomes" id="UP000789702">
    <property type="component" value="Unassembled WGS sequence"/>
</dbReference>
<accession>A0ACA9JXQ1</accession>